<evidence type="ECO:0000256" key="1">
    <source>
        <dbReference type="ARBA" id="ARBA00022741"/>
    </source>
</evidence>
<feature type="domain" description="ABC transporter" evidence="3">
    <location>
        <begin position="2"/>
        <end position="226"/>
    </location>
</feature>
<evidence type="ECO:0000313" key="5">
    <source>
        <dbReference type="Proteomes" id="UP000215413"/>
    </source>
</evidence>
<dbReference type="EMBL" id="NDYC01000048">
    <property type="protein sequence ID" value="OXZ26390.1"/>
    <property type="molecule type" value="Genomic_DNA"/>
</dbReference>
<organism evidence="4 5">
    <name type="scientific">Finegoldia magna</name>
    <name type="common">Peptostreptococcus magnus</name>
    <dbReference type="NCBI Taxonomy" id="1260"/>
    <lineage>
        <taxon>Bacteria</taxon>
        <taxon>Bacillati</taxon>
        <taxon>Bacillota</taxon>
        <taxon>Tissierellia</taxon>
        <taxon>Tissierellales</taxon>
        <taxon>Peptoniphilaceae</taxon>
        <taxon>Finegoldia</taxon>
    </lineage>
</organism>
<dbReference type="Gene3D" id="3.40.50.300">
    <property type="entry name" value="P-loop containing nucleotide triphosphate hydrolases"/>
    <property type="match status" value="1"/>
</dbReference>
<dbReference type="SUPFAM" id="SSF52540">
    <property type="entry name" value="P-loop containing nucleoside triphosphate hydrolases"/>
    <property type="match status" value="1"/>
</dbReference>
<keyword evidence="2 4" id="KW-0067">ATP-binding</keyword>
<dbReference type="GO" id="GO:0016887">
    <property type="term" value="F:ATP hydrolysis activity"/>
    <property type="evidence" value="ECO:0007669"/>
    <property type="project" value="InterPro"/>
</dbReference>
<name>A0A233V1X0_FINMA</name>
<comment type="caution">
    <text evidence="4">The sequence shown here is derived from an EMBL/GenBank/DDBJ whole genome shotgun (WGS) entry which is preliminary data.</text>
</comment>
<dbReference type="InterPro" id="IPR017871">
    <property type="entry name" value="ABC_transporter-like_CS"/>
</dbReference>
<protein>
    <submittedName>
        <fullName evidence="4">ABC transporter ATP-binding protein</fullName>
    </submittedName>
</protein>
<dbReference type="GO" id="GO:0005524">
    <property type="term" value="F:ATP binding"/>
    <property type="evidence" value="ECO:0007669"/>
    <property type="project" value="UniProtKB-KW"/>
</dbReference>
<keyword evidence="1" id="KW-0547">Nucleotide-binding</keyword>
<dbReference type="RefSeq" id="WP_094206452.1">
    <property type="nucleotide sequence ID" value="NZ_NDYC01000048.1"/>
</dbReference>
<evidence type="ECO:0000256" key="2">
    <source>
        <dbReference type="ARBA" id="ARBA00022840"/>
    </source>
</evidence>
<accession>A0A233V1X0</accession>
<dbReference type="Proteomes" id="UP000215413">
    <property type="component" value="Unassembled WGS sequence"/>
</dbReference>
<dbReference type="InterPro" id="IPR003439">
    <property type="entry name" value="ABC_transporter-like_ATP-bd"/>
</dbReference>
<dbReference type="PANTHER" id="PTHR42798:SF2">
    <property type="entry name" value="ABC TRANSPORTER ATP-BINDING PROTEIN MG467-RELATED"/>
    <property type="match status" value="1"/>
</dbReference>
<evidence type="ECO:0000313" key="4">
    <source>
        <dbReference type="EMBL" id="OXZ26390.1"/>
    </source>
</evidence>
<dbReference type="AlphaFoldDB" id="A0A233V1X0"/>
<dbReference type="InterPro" id="IPR027417">
    <property type="entry name" value="P-loop_NTPase"/>
</dbReference>
<proteinExistence type="predicted"/>
<dbReference type="PANTHER" id="PTHR42798">
    <property type="entry name" value="LIPOPROTEIN-RELEASING SYSTEM ATP-BINDING PROTEIN LOLD"/>
    <property type="match status" value="1"/>
</dbReference>
<dbReference type="SMART" id="SM00382">
    <property type="entry name" value="AAA"/>
    <property type="match status" value="1"/>
</dbReference>
<dbReference type="InterPro" id="IPR003593">
    <property type="entry name" value="AAA+_ATPase"/>
</dbReference>
<sequence length="228" mass="26428">MIEIKNLTKKFSTNGEELLVLDNAEININDGDNIIISGENGAGKTTFLKIVGLLDRKYSGDYILDSKSVGDFTEKDMSKYRNEVFGFIFQEYNLIESETTYDNILIPLIYSSKYKRADRKQRIQEISEEFEITEILNKKVKYLSGGERQKVTIARALVNEPSVILMDEPSNTLNLRMKDKLIEYIEVLKRKSKTIIVVSHDKYLTDNLKKQDFAEYELEDGKFHKNEE</sequence>
<dbReference type="PROSITE" id="PS00211">
    <property type="entry name" value="ABC_TRANSPORTER_1"/>
    <property type="match status" value="1"/>
</dbReference>
<reference evidence="5" key="1">
    <citation type="submission" date="2017-04" db="EMBL/GenBank/DDBJ databases">
        <title>Finegoldia magna isolated from orthopedic joint implant-associated infections.</title>
        <authorList>
            <person name="Bjorklund S."/>
            <person name="Bruggemann H."/>
            <person name="Jensen A."/>
            <person name="Hellmark B."/>
            <person name="Soderquist B."/>
        </authorList>
    </citation>
    <scope>NUCLEOTIDE SEQUENCE [LARGE SCALE GENOMIC DNA]</scope>
    <source>
        <strain evidence="5">CCUG 54800</strain>
    </source>
</reference>
<gene>
    <name evidence="4" type="ORF">B9N49_09150</name>
</gene>
<evidence type="ECO:0000259" key="3">
    <source>
        <dbReference type="PROSITE" id="PS50893"/>
    </source>
</evidence>
<dbReference type="Pfam" id="PF00005">
    <property type="entry name" value="ABC_tran"/>
    <property type="match status" value="1"/>
</dbReference>
<dbReference type="PROSITE" id="PS50893">
    <property type="entry name" value="ABC_TRANSPORTER_2"/>
    <property type="match status" value="1"/>
</dbReference>